<proteinExistence type="predicted"/>
<evidence type="ECO:0000313" key="2">
    <source>
        <dbReference type="Proteomes" id="UP000886501"/>
    </source>
</evidence>
<sequence>MRVERRSWQLPDLPPVEQIPRSPLSLSKLRSLNGMRLGFVIRTVGQISKLLRKESVLGKARRGFRAKRCTMVLRHLTLLHRHAESTS</sequence>
<comment type="caution">
    <text evidence="1">The sequence shown here is derived from an EMBL/GenBank/DDBJ whole genome shotgun (WGS) entry which is preliminary data.</text>
</comment>
<organism evidence="1 2">
    <name type="scientific">Thelephora ganbajun</name>
    <name type="common">Ganba fungus</name>
    <dbReference type="NCBI Taxonomy" id="370292"/>
    <lineage>
        <taxon>Eukaryota</taxon>
        <taxon>Fungi</taxon>
        <taxon>Dikarya</taxon>
        <taxon>Basidiomycota</taxon>
        <taxon>Agaricomycotina</taxon>
        <taxon>Agaricomycetes</taxon>
        <taxon>Thelephorales</taxon>
        <taxon>Thelephoraceae</taxon>
        <taxon>Thelephora</taxon>
    </lineage>
</organism>
<dbReference type="EMBL" id="MU118084">
    <property type="protein sequence ID" value="KAF9645612.1"/>
    <property type="molecule type" value="Genomic_DNA"/>
</dbReference>
<accession>A0ACB6Z7S2</accession>
<reference evidence="1" key="2">
    <citation type="journal article" date="2020" name="Nat. Commun.">
        <title>Large-scale genome sequencing of mycorrhizal fungi provides insights into the early evolution of symbiotic traits.</title>
        <authorList>
            <person name="Miyauchi S."/>
            <person name="Kiss E."/>
            <person name="Kuo A."/>
            <person name="Drula E."/>
            <person name="Kohler A."/>
            <person name="Sanchez-Garcia M."/>
            <person name="Morin E."/>
            <person name="Andreopoulos B."/>
            <person name="Barry K.W."/>
            <person name="Bonito G."/>
            <person name="Buee M."/>
            <person name="Carver A."/>
            <person name="Chen C."/>
            <person name="Cichocki N."/>
            <person name="Clum A."/>
            <person name="Culley D."/>
            <person name="Crous P.W."/>
            <person name="Fauchery L."/>
            <person name="Girlanda M."/>
            <person name="Hayes R.D."/>
            <person name="Keri Z."/>
            <person name="LaButti K."/>
            <person name="Lipzen A."/>
            <person name="Lombard V."/>
            <person name="Magnuson J."/>
            <person name="Maillard F."/>
            <person name="Murat C."/>
            <person name="Nolan M."/>
            <person name="Ohm R.A."/>
            <person name="Pangilinan J."/>
            <person name="Pereira M.F."/>
            <person name="Perotto S."/>
            <person name="Peter M."/>
            <person name="Pfister S."/>
            <person name="Riley R."/>
            <person name="Sitrit Y."/>
            <person name="Stielow J.B."/>
            <person name="Szollosi G."/>
            <person name="Zifcakova L."/>
            <person name="Stursova M."/>
            <person name="Spatafora J.W."/>
            <person name="Tedersoo L."/>
            <person name="Vaario L.M."/>
            <person name="Yamada A."/>
            <person name="Yan M."/>
            <person name="Wang P."/>
            <person name="Xu J."/>
            <person name="Bruns T."/>
            <person name="Baldrian P."/>
            <person name="Vilgalys R."/>
            <person name="Dunand C."/>
            <person name="Henrissat B."/>
            <person name="Grigoriev I.V."/>
            <person name="Hibbett D."/>
            <person name="Nagy L.G."/>
            <person name="Martin F.M."/>
        </authorList>
    </citation>
    <scope>NUCLEOTIDE SEQUENCE</scope>
    <source>
        <strain evidence="1">P2</strain>
    </source>
</reference>
<dbReference type="Proteomes" id="UP000886501">
    <property type="component" value="Unassembled WGS sequence"/>
</dbReference>
<name>A0ACB6Z7S2_THEGA</name>
<protein>
    <submittedName>
        <fullName evidence="1">Uncharacterized protein</fullName>
    </submittedName>
</protein>
<keyword evidence="2" id="KW-1185">Reference proteome</keyword>
<reference evidence="1" key="1">
    <citation type="submission" date="2019-10" db="EMBL/GenBank/DDBJ databases">
        <authorList>
            <consortium name="DOE Joint Genome Institute"/>
            <person name="Kuo A."/>
            <person name="Miyauchi S."/>
            <person name="Kiss E."/>
            <person name="Drula E."/>
            <person name="Kohler A."/>
            <person name="Sanchez-Garcia M."/>
            <person name="Andreopoulos B."/>
            <person name="Barry K.W."/>
            <person name="Bonito G."/>
            <person name="Buee M."/>
            <person name="Carver A."/>
            <person name="Chen C."/>
            <person name="Cichocki N."/>
            <person name="Clum A."/>
            <person name="Culley D."/>
            <person name="Crous P.W."/>
            <person name="Fauchery L."/>
            <person name="Girlanda M."/>
            <person name="Hayes R."/>
            <person name="Keri Z."/>
            <person name="Labutti K."/>
            <person name="Lipzen A."/>
            <person name="Lombard V."/>
            <person name="Magnuson J."/>
            <person name="Maillard F."/>
            <person name="Morin E."/>
            <person name="Murat C."/>
            <person name="Nolan M."/>
            <person name="Ohm R."/>
            <person name="Pangilinan J."/>
            <person name="Pereira M."/>
            <person name="Perotto S."/>
            <person name="Peter M."/>
            <person name="Riley R."/>
            <person name="Sitrit Y."/>
            <person name="Stielow B."/>
            <person name="Szollosi G."/>
            <person name="Zifcakova L."/>
            <person name="Stursova M."/>
            <person name="Spatafora J.W."/>
            <person name="Tedersoo L."/>
            <person name="Vaario L.-M."/>
            <person name="Yamada A."/>
            <person name="Yan M."/>
            <person name="Wang P."/>
            <person name="Xu J."/>
            <person name="Bruns T."/>
            <person name="Baldrian P."/>
            <person name="Vilgalys R."/>
            <person name="Henrissat B."/>
            <person name="Grigoriev I.V."/>
            <person name="Hibbett D."/>
            <person name="Nagy L.G."/>
            <person name="Martin F.M."/>
        </authorList>
    </citation>
    <scope>NUCLEOTIDE SEQUENCE</scope>
    <source>
        <strain evidence="1">P2</strain>
    </source>
</reference>
<evidence type="ECO:0000313" key="1">
    <source>
        <dbReference type="EMBL" id="KAF9645612.1"/>
    </source>
</evidence>
<gene>
    <name evidence="1" type="ORF">BDM02DRAFT_490760</name>
</gene>